<dbReference type="InterPro" id="IPR013325">
    <property type="entry name" value="RNA_pol_sigma_r2"/>
</dbReference>
<keyword evidence="5" id="KW-0804">Transcription</keyword>
<dbReference type="Gene3D" id="1.10.10.10">
    <property type="entry name" value="Winged helix-like DNA-binding domain superfamily/Winged helix DNA-binding domain"/>
    <property type="match status" value="1"/>
</dbReference>
<evidence type="ECO:0000256" key="1">
    <source>
        <dbReference type="ARBA" id="ARBA00010641"/>
    </source>
</evidence>
<sequence length="190" mass="22125">MIDWCKKKYHEQRISELIPRLYSIAHSWGCKQDVCDDLVQETVTTALVKYKQLRDPKALNYWLIRILVNSHRQYLRKNRWLTTIDDEKLVHDHGPAEEFESAHTVGLVRAAINMLSPEHQKVLILVDMESLSYREVADVLDIKIGTVMSRLGRARNKLKKILTETNSIVNQVKEDSNTKNYQPVNLRSVT</sequence>
<evidence type="ECO:0000256" key="2">
    <source>
        <dbReference type="ARBA" id="ARBA00023015"/>
    </source>
</evidence>
<dbReference type="AlphaFoldDB" id="A0A3B1A1Q3"/>
<dbReference type="EMBL" id="UOFR01000021">
    <property type="protein sequence ID" value="VAW93682.1"/>
    <property type="molecule type" value="Genomic_DNA"/>
</dbReference>
<accession>A0A3B1A1Q3</accession>
<dbReference type="GO" id="GO:0016987">
    <property type="term" value="F:sigma factor activity"/>
    <property type="evidence" value="ECO:0007669"/>
    <property type="project" value="UniProtKB-KW"/>
</dbReference>
<dbReference type="PANTHER" id="PTHR43133:SF8">
    <property type="entry name" value="RNA POLYMERASE SIGMA FACTOR HI_1459-RELATED"/>
    <property type="match status" value="1"/>
</dbReference>
<dbReference type="CDD" id="cd06171">
    <property type="entry name" value="Sigma70_r4"/>
    <property type="match status" value="1"/>
</dbReference>
<evidence type="ECO:0000259" key="7">
    <source>
        <dbReference type="Pfam" id="PF08281"/>
    </source>
</evidence>
<proteinExistence type="inferred from homology"/>
<dbReference type="InterPro" id="IPR039425">
    <property type="entry name" value="RNA_pol_sigma-70-like"/>
</dbReference>
<comment type="similarity">
    <text evidence="1">Belongs to the sigma-70 factor family. ECF subfamily.</text>
</comment>
<evidence type="ECO:0000256" key="5">
    <source>
        <dbReference type="ARBA" id="ARBA00023163"/>
    </source>
</evidence>
<dbReference type="InterPro" id="IPR013324">
    <property type="entry name" value="RNA_pol_sigma_r3/r4-like"/>
</dbReference>
<protein>
    <submittedName>
        <fullName evidence="8">Uncharacterized protein</fullName>
    </submittedName>
</protein>
<dbReference type="Pfam" id="PF08281">
    <property type="entry name" value="Sigma70_r4_2"/>
    <property type="match status" value="1"/>
</dbReference>
<dbReference type="InterPro" id="IPR014284">
    <property type="entry name" value="RNA_pol_sigma-70_dom"/>
</dbReference>
<dbReference type="Gene3D" id="1.10.1740.10">
    <property type="match status" value="1"/>
</dbReference>
<dbReference type="GO" id="GO:0003677">
    <property type="term" value="F:DNA binding"/>
    <property type="evidence" value="ECO:0007669"/>
    <property type="project" value="UniProtKB-KW"/>
</dbReference>
<dbReference type="Pfam" id="PF04542">
    <property type="entry name" value="Sigma70_r2"/>
    <property type="match status" value="1"/>
</dbReference>
<keyword evidence="2" id="KW-0805">Transcription regulation</keyword>
<dbReference type="InterPro" id="IPR007627">
    <property type="entry name" value="RNA_pol_sigma70_r2"/>
</dbReference>
<dbReference type="PANTHER" id="PTHR43133">
    <property type="entry name" value="RNA POLYMERASE ECF-TYPE SIGMA FACTO"/>
    <property type="match status" value="1"/>
</dbReference>
<feature type="domain" description="RNA polymerase sigma factor 70 region 4 type 2" evidence="7">
    <location>
        <begin position="108"/>
        <end position="158"/>
    </location>
</feature>
<dbReference type="SUPFAM" id="SSF88946">
    <property type="entry name" value="Sigma2 domain of RNA polymerase sigma factors"/>
    <property type="match status" value="1"/>
</dbReference>
<reference evidence="8" key="1">
    <citation type="submission" date="2018-06" db="EMBL/GenBank/DDBJ databases">
        <authorList>
            <person name="Zhirakovskaya E."/>
        </authorList>
    </citation>
    <scope>NUCLEOTIDE SEQUENCE</scope>
</reference>
<dbReference type="InterPro" id="IPR036388">
    <property type="entry name" value="WH-like_DNA-bd_sf"/>
</dbReference>
<dbReference type="InterPro" id="IPR013249">
    <property type="entry name" value="RNA_pol_sigma70_r4_t2"/>
</dbReference>
<dbReference type="GO" id="GO:0006352">
    <property type="term" value="P:DNA-templated transcription initiation"/>
    <property type="evidence" value="ECO:0007669"/>
    <property type="project" value="InterPro"/>
</dbReference>
<dbReference type="SUPFAM" id="SSF88659">
    <property type="entry name" value="Sigma3 and sigma4 domains of RNA polymerase sigma factors"/>
    <property type="match status" value="1"/>
</dbReference>
<feature type="domain" description="RNA polymerase sigma-70 region 2" evidence="6">
    <location>
        <begin position="16"/>
        <end position="80"/>
    </location>
</feature>
<organism evidence="8">
    <name type="scientific">hydrothermal vent metagenome</name>
    <dbReference type="NCBI Taxonomy" id="652676"/>
    <lineage>
        <taxon>unclassified sequences</taxon>
        <taxon>metagenomes</taxon>
        <taxon>ecological metagenomes</taxon>
    </lineage>
</organism>
<dbReference type="NCBIfam" id="TIGR02937">
    <property type="entry name" value="sigma70-ECF"/>
    <property type="match status" value="1"/>
</dbReference>
<evidence type="ECO:0000256" key="4">
    <source>
        <dbReference type="ARBA" id="ARBA00023125"/>
    </source>
</evidence>
<keyword evidence="3" id="KW-0731">Sigma factor</keyword>
<evidence type="ECO:0000256" key="3">
    <source>
        <dbReference type="ARBA" id="ARBA00023082"/>
    </source>
</evidence>
<keyword evidence="4" id="KW-0238">DNA-binding</keyword>
<gene>
    <name evidence="8" type="ORF">MNBD_GAMMA21-3046</name>
</gene>
<name>A0A3B1A1Q3_9ZZZZ</name>
<evidence type="ECO:0000313" key="8">
    <source>
        <dbReference type="EMBL" id="VAW93682.1"/>
    </source>
</evidence>
<evidence type="ECO:0000259" key="6">
    <source>
        <dbReference type="Pfam" id="PF04542"/>
    </source>
</evidence>